<dbReference type="InterPro" id="IPR038590">
    <property type="entry name" value="YaeQ_sf"/>
</dbReference>
<sequence length="180" mass="20763">MALKPTIYKFRIALTDMNRDHYDTLNLTVALHPSETEERMMARVLAYCLNAHPQLQFTKGISTANEPDIWQQDLSGHHELWIELGEPDVERVKKATRLADTVKVYTYQNRSDIWWQQNKGKLGYLKAEIVRFDPEAISAMAQHPKRTVDLSVMVTGHTLFVEGDLESHEINFDLLQSLPD</sequence>
<dbReference type="InterPro" id="IPR009822">
    <property type="entry name" value="YaeQ"/>
</dbReference>
<dbReference type="Gene3D" id="3.10.640.10">
    <property type="entry name" value="Restriction endonuclease-like alpha-beta roll domain"/>
    <property type="match status" value="1"/>
</dbReference>
<dbReference type="GeneID" id="50537163"/>
<evidence type="ECO:0000313" key="1">
    <source>
        <dbReference type="EMBL" id="KQH87252.1"/>
    </source>
</evidence>
<dbReference type="PIRSF" id="PIRSF011484">
    <property type="entry name" value="YaeQ"/>
    <property type="match status" value="1"/>
</dbReference>
<dbReference type="EMBL" id="LKHS01000004">
    <property type="protein sequence ID" value="KQH87252.1"/>
    <property type="molecule type" value="Genomic_DNA"/>
</dbReference>
<dbReference type="InParanoid" id="A0A0Q2Y3F5"/>
<dbReference type="AlphaFoldDB" id="A0A0Q2Y3F5"/>
<dbReference type="PANTHER" id="PTHR38784:SF1">
    <property type="entry name" value="SUCROSE PHOSPHORYLASE"/>
    <property type="match status" value="1"/>
</dbReference>
<evidence type="ECO:0000313" key="2">
    <source>
        <dbReference type="Proteomes" id="UP000051221"/>
    </source>
</evidence>
<dbReference type="OrthoDB" id="5293309at2"/>
<dbReference type="FunCoup" id="A0A0Q2Y3F5">
    <property type="interactions" value="30"/>
</dbReference>
<name>A0A0Q2Y3F5_VIBFU</name>
<proteinExistence type="predicted"/>
<evidence type="ECO:0008006" key="3">
    <source>
        <dbReference type="Google" id="ProtNLM"/>
    </source>
</evidence>
<gene>
    <name evidence="1" type="ORF">AMR76_05920</name>
</gene>
<organism evidence="1 2">
    <name type="scientific">Vibrio furnissii</name>
    <dbReference type="NCBI Taxonomy" id="29494"/>
    <lineage>
        <taxon>Bacteria</taxon>
        <taxon>Pseudomonadati</taxon>
        <taxon>Pseudomonadota</taxon>
        <taxon>Gammaproteobacteria</taxon>
        <taxon>Vibrionales</taxon>
        <taxon>Vibrionaceae</taxon>
        <taxon>Vibrio</taxon>
    </lineage>
</organism>
<dbReference type="Pfam" id="PF07152">
    <property type="entry name" value="YaeQ"/>
    <property type="match status" value="1"/>
</dbReference>
<accession>A0A0Q2Y3F5</accession>
<dbReference type="SUPFAM" id="SSF52980">
    <property type="entry name" value="Restriction endonuclease-like"/>
    <property type="match status" value="1"/>
</dbReference>
<dbReference type="RefSeq" id="WP_004727111.1">
    <property type="nucleotide sequence ID" value="NZ_CABLCD010000014.1"/>
</dbReference>
<keyword evidence="2" id="KW-1185">Reference proteome</keyword>
<dbReference type="Proteomes" id="UP000051221">
    <property type="component" value="Unassembled WGS sequence"/>
</dbReference>
<dbReference type="InterPro" id="IPR011335">
    <property type="entry name" value="Restrct_endonuc-II-like"/>
</dbReference>
<protein>
    <recommendedName>
        <fullName evidence="3">Cellulose synthase</fullName>
    </recommendedName>
</protein>
<comment type="caution">
    <text evidence="1">The sequence shown here is derived from an EMBL/GenBank/DDBJ whole genome shotgun (WGS) entry which is preliminary data.</text>
</comment>
<dbReference type="PANTHER" id="PTHR38784">
    <property type="entry name" value="SUCROSE PHOSPHORYLASE"/>
    <property type="match status" value="1"/>
</dbReference>
<reference evidence="1 2" key="1">
    <citation type="submission" date="2015-08" db="EMBL/GenBank/DDBJ databases">
        <title>Antibacterial properties of a collection of Vibrionaceae strains.</title>
        <authorList>
            <person name="Giubergia S."/>
        </authorList>
    </citation>
    <scope>NUCLEOTIDE SEQUENCE [LARGE SCALE GENOMIC DNA]</scope>
    <source>
        <strain evidence="1 2">S0821</strain>
    </source>
</reference>
<dbReference type="SMART" id="SM01322">
    <property type="entry name" value="YaeQ"/>
    <property type="match status" value="1"/>
</dbReference>